<dbReference type="OrthoDB" id="2822546at2"/>
<dbReference type="AlphaFoldDB" id="A0A3M7TMD1"/>
<dbReference type="RefSeq" id="WP_122900527.1">
    <property type="nucleotide sequence ID" value="NZ_RHIB01000003.1"/>
</dbReference>
<dbReference type="Pfam" id="PF04464">
    <property type="entry name" value="Glyphos_transf"/>
    <property type="match status" value="1"/>
</dbReference>
<evidence type="ECO:0008006" key="3">
    <source>
        <dbReference type="Google" id="ProtNLM"/>
    </source>
</evidence>
<comment type="caution">
    <text evidence="1">The sequence shown here is derived from an EMBL/GenBank/DDBJ whole genome shotgun (WGS) entry which is preliminary data.</text>
</comment>
<dbReference type="Gene3D" id="3.40.50.12580">
    <property type="match status" value="1"/>
</dbReference>
<reference evidence="1 2" key="1">
    <citation type="submission" date="2018-10" db="EMBL/GenBank/DDBJ databases">
        <title>Bacillus Keqinensis sp. nov., a moderately halophilic bacterium isolated from a saline-alkaline lake.</title>
        <authorList>
            <person name="Wang H."/>
        </authorList>
    </citation>
    <scope>NUCLEOTIDE SEQUENCE [LARGE SCALE GENOMIC DNA]</scope>
    <source>
        <strain evidence="1 2">KQ-3</strain>
    </source>
</reference>
<protein>
    <recommendedName>
        <fullName evidence="3">CDP-Glycerol:Poly(Glycerophosphate) glycerophosphotransferase</fullName>
    </recommendedName>
</protein>
<dbReference type="SUPFAM" id="SSF53756">
    <property type="entry name" value="UDP-Glycosyltransferase/glycogen phosphorylase"/>
    <property type="match status" value="1"/>
</dbReference>
<evidence type="ECO:0000313" key="2">
    <source>
        <dbReference type="Proteomes" id="UP000278746"/>
    </source>
</evidence>
<dbReference type="EMBL" id="RHIB01000003">
    <property type="protein sequence ID" value="RNA66761.1"/>
    <property type="molecule type" value="Genomic_DNA"/>
</dbReference>
<accession>A0A3M7TMD1</accession>
<proteinExistence type="predicted"/>
<sequence length="496" mass="57563">MFGEEKLNNHYFLRYALTKEFFDEFNGLNYSGIELPTCLVRHFHLRIKEFVDENISNEPFLTFLKLKHPMQSVRDAQQALSQNKPVRKKLYNANHYKTYLMPGRFVQLALDHFSTDKVVFTLTSAADTEAVKGKKLPGNFSTFQLGDHLPSVHLPAAKRKQLSQFINKKESLLSESHFLFKDPSFFTWLRGYIFRMAKMVHVYESLILKEKVGVIIDHVDITVPGCITSLIGLKYDIPYVSVPQVLMTDRSIIPSRAAKYLVWGKMYKAWLIKRGIHTSKIEIVGNMNFEYARQKLNTSIDVGEFKRKHNIPQNHYIATWTTQPFEKAVNEQVLDWLKKTEMLPLTFIIRPHPSDNSDYKQLAGKKGNFLILSREDMELYDNLYVTDFLLTISSNTAIEAAIMKKPLIVLKPRIPYHYELNNNSFNYFLENASAGIVVKESAELKREIERLIQDKAYYTKTYNQGQSFLKSMISPEKSPSMVISRILRELNEKKST</sequence>
<gene>
    <name evidence="1" type="ORF">EBO34_16235</name>
</gene>
<dbReference type="InterPro" id="IPR007554">
    <property type="entry name" value="Glycerophosphate_synth"/>
</dbReference>
<name>A0A3M7TMD1_9BACI</name>
<dbReference type="GO" id="GO:0047355">
    <property type="term" value="F:CDP-glycerol glycerophosphotransferase activity"/>
    <property type="evidence" value="ECO:0007669"/>
    <property type="project" value="InterPro"/>
</dbReference>
<dbReference type="InterPro" id="IPR043148">
    <property type="entry name" value="TagF_C"/>
</dbReference>
<evidence type="ECO:0000313" key="1">
    <source>
        <dbReference type="EMBL" id="RNA66761.1"/>
    </source>
</evidence>
<keyword evidence="2" id="KW-1185">Reference proteome</keyword>
<dbReference type="Proteomes" id="UP000278746">
    <property type="component" value="Unassembled WGS sequence"/>
</dbReference>
<dbReference type="GO" id="GO:0016020">
    <property type="term" value="C:membrane"/>
    <property type="evidence" value="ECO:0007669"/>
    <property type="project" value="InterPro"/>
</dbReference>
<organism evidence="1 2">
    <name type="scientific">Alteribacter keqinensis</name>
    <dbReference type="NCBI Taxonomy" id="2483800"/>
    <lineage>
        <taxon>Bacteria</taxon>
        <taxon>Bacillati</taxon>
        <taxon>Bacillota</taxon>
        <taxon>Bacilli</taxon>
        <taxon>Bacillales</taxon>
        <taxon>Bacillaceae</taxon>
        <taxon>Alteribacter</taxon>
    </lineage>
</organism>